<comment type="function">
    <text evidence="10">Transcription factor.</text>
</comment>
<dbReference type="CDD" id="cd00086">
    <property type="entry name" value="homeodomain"/>
    <property type="match status" value="1"/>
</dbReference>
<evidence type="ECO:0000256" key="2">
    <source>
        <dbReference type="ARBA" id="ARBA00023015"/>
    </source>
</evidence>
<evidence type="ECO:0000256" key="6">
    <source>
        <dbReference type="ARBA" id="ARBA00023242"/>
    </source>
</evidence>
<reference evidence="13" key="1">
    <citation type="submission" date="2024-03" db="EMBL/GenBank/DDBJ databases">
        <title>WGS assembly of Saponaria officinalis var. Norfolk2.</title>
        <authorList>
            <person name="Jenkins J."/>
            <person name="Shu S."/>
            <person name="Grimwood J."/>
            <person name="Barry K."/>
            <person name="Goodstein D."/>
            <person name="Schmutz J."/>
            <person name="Leebens-Mack J."/>
            <person name="Osbourn A."/>
        </authorList>
    </citation>
    <scope>NUCLEOTIDE SEQUENCE [LARGE SCALE GENOMIC DNA]</scope>
    <source>
        <strain evidence="13">JIC</strain>
    </source>
</reference>
<comment type="similarity">
    <text evidence="7 10">Belongs to the HD-ZIP homeobox family. Class I subfamily.</text>
</comment>
<sequence length="326" mass="37435">MAKRVFGDGSSGGSTTTVLLQNQRLFSSPHSFEPFSLSGSSSSFLGSSSMVSFEDVCGGGKRTSERPFFCIYDQEDNGDDDFDEYLHQPEKKRRLSIEQVHFLEKSFETENKLEPERKVQLAKELGLQPRQVAIWFQNRRARWKTKQMEKDFDKLQANFNCLKSDYECLLKEKEKLQTEVLHLTEKMQSKEQRNSESTYNISDQLKTVEQETNIESASENEEQQHATMFNKQEELSSAKSDVIDSDSSYYVEPGESSYAFEPDQSDISQDDADNLNKTLLHSSSHVLPKIEDVDLPAQFSISGEDHASLFWPYWDVNLKMPTSLYM</sequence>
<feature type="DNA-binding region" description="Homeobox" evidence="8">
    <location>
        <begin position="88"/>
        <end position="147"/>
    </location>
</feature>
<dbReference type="PROSITE" id="PS00027">
    <property type="entry name" value="HOMEOBOX_1"/>
    <property type="match status" value="1"/>
</dbReference>
<keyword evidence="3 8" id="KW-0238">DNA-binding</keyword>
<evidence type="ECO:0000313" key="13">
    <source>
        <dbReference type="EMBL" id="KAK9669296.1"/>
    </source>
</evidence>
<proteinExistence type="inferred from homology"/>
<dbReference type="AlphaFoldDB" id="A0AAW1GX22"/>
<evidence type="ECO:0000256" key="3">
    <source>
        <dbReference type="ARBA" id="ARBA00023125"/>
    </source>
</evidence>
<dbReference type="GO" id="GO:0045893">
    <property type="term" value="P:positive regulation of DNA-templated transcription"/>
    <property type="evidence" value="ECO:0007669"/>
    <property type="project" value="TreeGrafter"/>
</dbReference>
<evidence type="ECO:0000256" key="1">
    <source>
        <dbReference type="ARBA" id="ARBA00004123"/>
    </source>
</evidence>
<keyword evidence="11" id="KW-0175">Coiled coil</keyword>
<dbReference type="Gene3D" id="1.10.10.60">
    <property type="entry name" value="Homeodomain-like"/>
    <property type="match status" value="1"/>
</dbReference>
<dbReference type="InterPro" id="IPR045224">
    <property type="entry name" value="HDZip_class_I_plant"/>
</dbReference>
<dbReference type="InterPro" id="IPR003106">
    <property type="entry name" value="Leu_zip_homeo"/>
</dbReference>
<dbReference type="SUPFAM" id="SSF46689">
    <property type="entry name" value="Homeodomain-like"/>
    <property type="match status" value="1"/>
</dbReference>
<dbReference type="GO" id="GO:0042802">
    <property type="term" value="F:identical protein binding"/>
    <property type="evidence" value="ECO:0007669"/>
    <property type="project" value="UniProtKB-ARBA"/>
</dbReference>
<dbReference type="Pfam" id="PF00046">
    <property type="entry name" value="Homeodomain"/>
    <property type="match status" value="1"/>
</dbReference>
<keyword evidence="4 8" id="KW-0371">Homeobox</keyword>
<dbReference type="InterPro" id="IPR001356">
    <property type="entry name" value="HD"/>
</dbReference>
<evidence type="ECO:0000256" key="7">
    <source>
        <dbReference type="ARBA" id="ARBA00025748"/>
    </source>
</evidence>
<evidence type="ECO:0000256" key="5">
    <source>
        <dbReference type="ARBA" id="ARBA00023163"/>
    </source>
</evidence>
<dbReference type="PRINTS" id="PR00031">
    <property type="entry name" value="HTHREPRESSR"/>
</dbReference>
<evidence type="ECO:0000256" key="10">
    <source>
        <dbReference type="RuleBase" id="RU369038"/>
    </source>
</evidence>
<feature type="coiled-coil region" evidence="11">
    <location>
        <begin position="152"/>
        <end position="193"/>
    </location>
</feature>
<dbReference type="EMBL" id="JBDFQZ010000013">
    <property type="protein sequence ID" value="KAK9669296.1"/>
    <property type="molecule type" value="Genomic_DNA"/>
</dbReference>
<feature type="domain" description="Homeobox" evidence="12">
    <location>
        <begin position="86"/>
        <end position="146"/>
    </location>
</feature>
<evidence type="ECO:0000313" key="14">
    <source>
        <dbReference type="Proteomes" id="UP001443914"/>
    </source>
</evidence>
<dbReference type="PANTHER" id="PTHR24326:SF606">
    <property type="entry name" value="HOMEOBOX-LEUCINE ZIPPER PROTEIN ATHB-54"/>
    <property type="match status" value="1"/>
</dbReference>
<keyword evidence="2 10" id="KW-0805">Transcription regulation</keyword>
<dbReference type="InterPro" id="IPR000047">
    <property type="entry name" value="HTH_motif"/>
</dbReference>
<evidence type="ECO:0000259" key="12">
    <source>
        <dbReference type="PROSITE" id="PS50071"/>
    </source>
</evidence>
<protein>
    <recommendedName>
        <fullName evidence="10">Homeobox-leucine zipper protein</fullName>
    </recommendedName>
    <alternativeName>
        <fullName evidence="10">HD-ZIP protein</fullName>
    </alternativeName>
    <alternativeName>
        <fullName evidence="10">Homeodomain transcription factor</fullName>
    </alternativeName>
</protein>
<evidence type="ECO:0000256" key="4">
    <source>
        <dbReference type="ARBA" id="ARBA00023155"/>
    </source>
</evidence>
<accession>A0AAW1GX22</accession>
<evidence type="ECO:0000256" key="8">
    <source>
        <dbReference type="PROSITE-ProRule" id="PRU00108"/>
    </source>
</evidence>
<comment type="subcellular location">
    <subcellularLocation>
        <location evidence="1 8 9">Nucleus</location>
    </subcellularLocation>
</comment>
<comment type="caution">
    <text evidence="13">The sequence shown here is derived from an EMBL/GenBank/DDBJ whole genome shotgun (WGS) entry which is preliminary data.</text>
</comment>
<dbReference type="GO" id="GO:0000981">
    <property type="term" value="F:DNA-binding transcription factor activity, RNA polymerase II-specific"/>
    <property type="evidence" value="ECO:0007669"/>
    <property type="project" value="UniProtKB-UniRule"/>
</dbReference>
<dbReference type="InterPro" id="IPR017970">
    <property type="entry name" value="Homeobox_CS"/>
</dbReference>
<gene>
    <name evidence="13" type="ORF">RND81_13G122300</name>
</gene>
<dbReference type="SMART" id="SM00389">
    <property type="entry name" value="HOX"/>
    <property type="match status" value="1"/>
</dbReference>
<dbReference type="PROSITE" id="PS50071">
    <property type="entry name" value="HOMEOBOX_2"/>
    <property type="match status" value="1"/>
</dbReference>
<keyword evidence="5 10" id="KW-0804">Transcription</keyword>
<keyword evidence="14" id="KW-1185">Reference proteome</keyword>
<dbReference type="PANTHER" id="PTHR24326">
    <property type="entry name" value="HOMEOBOX-LEUCINE ZIPPER PROTEIN"/>
    <property type="match status" value="1"/>
</dbReference>
<dbReference type="InterPro" id="IPR009057">
    <property type="entry name" value="Homeodomain-like_sf"/>
</dbReference>
<dbReference type="FunFam" id="1.10.10.60:FF:000159">
    <property type="entry name" value="Homeobox-leucine zipper protein HAT5"/>
    <property type="match status" value="1"/>
</dbReference>
<organism evidence="13 14">
    <name type="scientific">Saponaria officinalis</name>
    <name type="common">Common soapwort</name>
    <name type="synonym">Lychnis saponaria</name>
    <dbReference type="NCBI Taxonomy" id="3572"/>
    <lineage>
        <taxon>Eukaryota</taxon>
        <taxon>Viridiplantae</taxon>
        <taxon>Streptophyta</taxon>
        <taxon>Embryophyta</taxon>
        <taxon>Tracheophyta</taxon>
        <taxon>Spermatophyta</taxon>
        <taxon>Magnoliopsida</taxon>
        <taxon>eudicotyledons</taxon>
        <taxon>Gunneridae</taxon>
        <taxon>Pentapetalae</taxon>
        <taxon>Caryophyllales</taxon>
        <taxon>Caryophyllaceae</taxon>
        <taxon>Caryophylleae</taxon>
        <taxon>Saponaria</taxon>
    </lineage>
</organism>
<keyword evidence="6 8" id="KW-0539">Nucleus</keyword>
<evidence type="ECO:0000256" key="9">
    <source>
        <dbReference type="RuleBase" id="RU000682"/>
    </source>
</evidence>
<dbReference type="GO" id="GO:0005634">
    <property type="term" value="C:nucleus"/>
    <property type="evidence" value="ECO:0007669"/>
    <property type="project" value="UniProtKB-SubCell"/>
</dbReference>
<evidence type="ECO:0000256" key="11">
    <source>
        <dbReference type="SAM" id="Coils"/>
    </source>
</evidence>
<dbReference type="GO" id="GO:0043565">
    <property type="term" value="F:sequence-specific DNA binding"/>
    <property type="evidence" value="ECO:0007669"/>
    <property type="project" value="InterPro"/>
</dbReference>
<dbReference type="Pfam" id="PF02183">
    <property type="entry name" value="HALZ"/>
    <property type="match status" value="1"/>
</dbReference>
<dbReference type="Proteomes" id="UP001443914">
    <property type="component" value="Unassembled WGS sequence"/>
</dbReference>
<name>A0AAW1GX22_SAPOF</name>